<evidence type="ECO:0000256" key="1">
    <source>
        <dbReference type="ARBA" id="ARBA00023125"/>
    </source>
</evidence>
<dbReference type="SUPFAM" id="SSF48498">
    <property type="entry name" value="Tetracyclin repressor-like, C-terminal domain"/>
    <property type="match status" value="1"/>
</dbReference>
<evidence type="ECO:0000259" key="3">
    <source>
        <dbReference type="PROSITE" id="PS50977"/>
    </source>
</evidence>
<dbReference type="Proteomes" id="UP000321787">
    <property type="component" value="Unassembled WGS sequence"/>
</dbReference>
<proteinExistence type="predicted"/>
<organism evidence="4 5">
    <name type="scientific">Aliivibrio fischeri</name>
    <name type="common">Vibrio fischeri</name>
    <dbReference type="NCBI Taxonomy" id="668"/>
    <lineage>
        <taxon>Bacteria</taxon>
        <taxon>Pseudomonadati</taxon>
        <taxon>Pseudomonadota</taxon>
        <taxon>Gammaproteobacteria</taxon>
        <taxon>Vibrionales</taxon>
        <taxon>Vibrionaceae</taxon>
        <taxon>Aliivibrio</taxon>
    </lineage>
</organism>
<evidence type="ECO:0000313" key="5">
    <source>
        <dbReference type="Proteomes" id="UP000321787"/>
    </source>
</evidence>
<sequence>MSVKEKKRGRPSGSNKQLSQKSIMIMAKELMKSEGKIPSIRKLATHLNVDAMAIYYYFSNKNALLEAITVSLIEEIHQPKEQTDWQDELHLLCVSYLRLLNTYTGLLETLLSMTSQGPADIFTERFSMIIEPLELDNTAKKNSLDLLADYLHGFALALHCNPSHELDISEYIKGPLNFYCLALKHSH</sequence>
<dbReference type="EMBL" id="BJTZ01000003">
    <property type="protein sequence ID" value="GEK12682.1"/>
    <property type="molecule type" value="Genomic_DNA"/>
</dbReference>
<feature type="domain" description="HTH tetR-type" evidence="3">
    <location>
        <begin position="17"/>
        <end position="76"/>
    </location>
</feature>
<gene>
    <name evidence="4" type="ORF">AFI02nite_07180</name>
</gene>
<protein>
    <submittedName>
        <fullName evidence="4">TetR family transcriptional regulator</fullName>
    </submittedName>
</protein>
<reference evidence="4 5" key="1">
    <citation type="submission" date="2019-07" db="EMBL/GenBank/DDBJ databases">
        <title>Whole genome shotgun sequence of Aliivibrio fischeri NBRC 101058.</title>
        <authorList>
            <person name="Hosoyama A."/>
            <person name="Uohara A."/>
            <person name="Ohji S."/>
            <person name="Ichikawa N."/>
        </authorList>
    </citation>
    <scope>NUCLEOTIDE SEQUENCE [LARGE SCALE GENOMIC DNA]</scope>
    <source>
        <strain evidence="4 5">NBRC 101058</strain>
    </source>
</reference>
<dbReference type="InterPro" id="IPR001647">
    <property type="entry name" value="HTH_TetR"/>
</dbReference>
<feature type="DNA-binding region" description="H-T-H motif" evidence="2">
    <location>
        <begin position="39"/>
        <end position="58"/>
    </location>
</feature>
<accession>A0A510UDK3</accession>
<dbReference type="AlphaFoldDB" id="A0A510UDK3"/>
<keyword evidence="1 2" id="KW-0238">DNA-binding</keyword>
<dbReference type="InterPro" id="IPR036271">
    <property type="entry name" value="Tet_transcr_reg_TetR-rel_C_sf"/>
</dbReference>
<dbReference type="Pfam" id="PF00440">
    <property type="entry name" value="TetR_N"/>
    <property type="match status" value="1"/>
</dbReference>
<dbReference type="GO" id="GO:0003677">
    <property type="term" value="F:DNA binding"/>
    <property type="evidence" value="ECO:0007669"/>
    <property type="project" value="UniProtKB-UniRule"/>
</dbReference>
<dbReference type="Gene3D" id="1.10.357.10">
    <property type="entry name" value="Tetracycline Repressor, domain 2"/>
    <property type="match status" value="1"/>
</dbReference>
<dbReference type="PROSITE" id="PS50977">
    <property type="entry name" value="HTH_TETR_2"/>
    <property type="match status" value="1"/>
</dbReference>
<dbReference type="SUPFAM" id="SSF46689">
    <property type="entry name" value="Homeodomain-like"/>
    <property type="match status" value="1"/>
</dbReference>
<name>A0A510UDK3_ALIFS</name>
<evidence type="ECO:0000313" key="4">
    <source>
        <dbReference type="EMBL" id="GEK12682.1"/>
    </source>
</evidence>
<comment type="caution">
    <text evidence="4">The sequence shown here is derived from an EMBL/GenBank/DDBJ whole genome shotgun (WGS) entry which is preliminary data.</text>
</comment>
<dbReference type="InterPro" id="IPR009057">
    <property type="entry name" value="Homeodomain-like_sf"/>
</dbReference>
<dbReference type="RefSeq" id="WP_146861935.1">
    <property type="nucleotide sequence ID" value="NZ_BJTZ01000003.1"/>
</dbReference>
<evidence type="ECO:0000256" key="2">
    <source>
        <dbReference type="PROSITE-ProRule" id="PRU00335"/>
    </source>
</evidence>